<comment type="similarity">
    <text evidence="1">Belongs to the short-chain dehydrogenases/reductases (SDR) family.</text>
</comment>
<dbReference type="InterPro" id="IPR002347">
    <property type="entry name" value="SDR_fam"/>
</dbReference>
<evidence type="ECO:0000256" key="2">
    <source>
        <dbReference type="ARBA" id="ARBA00023002"/>
    </source>
</evidence>
<dbReference type="GO" id="GO:0016616">
    <property type="term" value="F:oxidoreductase activity, acting on the CH-OH group of donors, NAD or NADP as acceptor"/>
    <property type="evidence" value="ECO:0007669"/>
    <property type="project" value="TreeGrafter"/>
</dbReference>
<dbReference type="RefSeq" id="WP_054965108.1">
    <property type="nucleotide sequence ID" value="NZ_FMUN01000004.1"/>
</dbReference>
<dbReference type="OrthoDB" id="9789398at2"/>
<evidence type="ECO:0000256" key="1">
    <source>
        <dbReference type="ARBA" id="ARBA00006484"/>
    </source>
</evidence>
<dbReference type="GO" id="GO:0048038">
    <property type="term" value="F:quinone binding"/>
    <property type="evidence" value="ECO:0007669"/>
    <property type="project" value="TreeGrafter"/>
</dbReference>
<protein>
    <submittedName>
        <fullName evidence="3">NAD(P)-dependent dehydrogenase, short-chain alcohol dehydrogenase family</fullName>
    </submittedName>
</protein>
<dbReference type="Proteomes" id="UP000183104">
    <property type="component" value="Unassembled WGS sequence"/>
</dbReference>
<reference evidence="4" key="1">
    <citation type="submission" date="2016-10" db="EMBL/GenBank/DDBJ databases">
        <authorList>
            <person name="Varghese N."/>
        </authorList>
    </citation>
    <scope>NUCLEOTIDE SEQUENCE [LARGE SCALE GENOMIC DNA]</scope>
    <source>
        <strain evidence="4">HL 19</strain>
    </source>
</reference>
<gene>
    <name evidence="3" type="ORF">SAMN05661077_1769</name>
</gene>
<evidence type="ECO:0000313" key="4">
    <source>
        <dbReference type="Proteomes" id="UP000183104"/>
    </source>
</evidence>
<dbReference type="STRING" id="381306.AN478_02845"/>
<dbReference type="PATRIC" id="fig|381306.5.peg.2142"/>
<dbReference type="InterPro" id="IPR036291">
    <property type="entry name" value="NAD(P)-bd_dom_sf"/>
</dbReference>
<sequence length="249" mass="25547">MARTLITGASGGLGKALAAHLYAQGWELALATRAPEALKEQAASWGAVLIHADVSTPEGAQHAVTEASGADGPPHALAHCAGSRLIKPLHRTNTAAYRDCLAANLDSAFFTLQAWVAELRRAGGEGAAVLVSSTVARAGVPNHEAVAAAKAAVEGLARSAAATYARDGIRINAVAPGLLRGPATEPMFRSPEAERSIAEQYPLGRYGTPADAAAAMAWLLSEEAGWITGQVLAVDGGFADLRTPGGRTR</sequence>
<accession>A0A0P9CEY2</accession>
<name>A0A0P9CEY2_9GAMM</name>
<dbReference type="GO" id="GO:0006633">
    <property type="term" value="P:fatty acid biosynthetic process"/>
    <property type="evidence" value="ECO:0007669"/>
    <property type="project" value="TreeGrafter"/>
</dbReference>
<dbReference type="CDD" id="cd05233">
    <property type="entry name" value="SDR_c"/>
    <property type="match status" value="1"/>
</dbReference>
<dbReference type="PRINTS" id="PR00081">
    <property type="entry name" value="GDHRDH"/>
</dbReference>
<dbReference type="AlphaFoldDB" id="A0A0P9CEY2"/>
<keyword evidence="2" id="KW-0560">Oxidoreductase</keyword>
<organism evidence="3 4">
    <name type="scientific">Thiohalorhabdus denitrificans</name>
    <dbReference type="NCBI Taxonomy" id="381306"/>
    <lineage>
        <taxon>Bacteria</taxon>
        <taxon>Pseudomonadati</taxon>
        <taxon>Pseudomonadota</taxon>
        <taxon>Gammaproteobacteria</taxon>
        <taxon>Thiohalorhabdales</taxon>
        <taxon>Thiohalorhabdaceae</taxon>
        <taxon>Thiohalorhabdus</taxon>
    </lineage>
</organism>
<dbReference type="Pfam" id="PF13561">
    <property type="entry name" value="adh_short_C2"/>
    <property type="match status" value="1"/>
</dbReference>
<dbReference type="SUPFAM" id="SSF51735">
    <property type="entry name" value="NAD(P)-binding Rossmann-fold domains"/>
    <property type="match status" value="1"/>
</dbReference>
<dbReference type="PANTHER" id="PTHR42760:SF133">
    <property type="entry name" value="3-OXOACYL-[ACYL-CARRIER-PROTEIN] REDUCTASE"/>
    <property type="match status" value="1"/>
</dbReference>
<dbReference type="Gene3D" id="3.40.50.720">
    <property type="entry name" value="NAD(P)-binding Rossmann-like Domain"/>
    <property type="match status" value="1"/>
</dbReference>
<keyword evidence="4" id="KW-1185">Reference proteome</keyword>
<dbReference type="PANTHER" id="PTHR42760">
    <property type="entry name" value="SHORT-CHAIN DEHYDROGENASES/REDUCTASES FAMILY MEMBER"/>
    <property type="match status" value="1"/>
</dbReference>
<proteinExistence type="inferred from homology"/>
<dbReference type="FunFam" id="3.40.50.720:FF:000084">
    <property type="entry name" value="Short-chain dehydrogenase reductase"/>
    <property type="match status" value="1"/>
</dbReference>
<evidence type="ECO:0000313" key="3">
    <source>
        <dbReference type="EMBL" id="SCY30348.1"/>
    </source>
</evidence>
<dbReference type="EMBL" id="FMUN01000004">
    <property type="protein sequence ID" value="SCY30348.1"/>
    <property type="molecule type" value="Genomic_DNA"/>
</dbReference>